<evidence type="ECO:0000313" key="1">
    <source>
        <dbReference type="EMBL" id="KAG0415800.1"/>
    </source>
</evidence>
<protein>
    <submittedName>
        <fullName evidence="1">Uncharacterized protein</fullName>
    </submittedName>
</protein>
<gene>
    <name evidence="1" type="ORF">HPB47_007022</name>
</gene>
<reference evidence="1 2" key="1">
    <citation type="journal article" date="2020" name="Cell">
        <title>Large-Scale Comparative Analyses of Tick Genomes Elucidate Their Genetic Diversity and Vector Capacities.</title>
        <authorList>
            <consortium name="Tick Genome and Microbiome Consortium (TIGMIC)"/>
            <person name="Jia N."/>
            <person name="Wang J."/>
            <person name="Shi W."/>
            <person name="Du L."/>
            <person name="Sun Y."/>
            <person name="Zhan W."/>
            <person name="Jiang J.F."/>
            <person name="Wang Q."/>
            <person name="Zhang B."/>
            <person name="Ji P."/>
            <person name="Bell-Sakyi L."/>
            <person name="Cui X.M."/>
            <person name="Yuan T.T."/>
            <person name="Jiang B.G."/>
            <person name="Yang W.F."/>
            <person name="Lam T.T."/>
            <person name="Chang Q.C."/>
            <person name="Ding S.J."/>
            <person name="Wang X.J."/>
            <person name="Zhu J.G."/>
            <person name="Ruan X.D."/>
            <person name="Zhao L."/>
            <person name="Wei J.T."/>
            <person name="Ye R.Z."/>
            <person name="Que T.C."/>
            <person name="Du C.H."/>
            <person name="Zhou Y.H."/>
            <person name="Cheng J.X."/>
            <person name="Dai P.F."/>
            <person name="Guo W.B."/>
            <person name="Han X.H."/>
            <person name="Huang E.J."/>
            <person name="Li L.F."/>
            <person name="Wei W."/>
            <person name="Gao Y.C."/>
            <person name="Liu J.Z."/>
            <person name="Shao H.Z."/>
            <person name="Wang X."/>
            <person name="Wang C.C."/>
            <person name="Yang T.C."/>
            <person name="Huo Q.B."/>
            <person name="Li W."/>
            <person name="Chen H.Y."/>
            <person name="Chen S.E."/>
            <person name="Zhou L.G."/>
            <person name="Ni X.B."/>
            <person name="Tian J.H."/>
            <person name="Sheng Y."/>
            <person name="Liu T."/>
            <person name="Pan Y.S."/>
            <person name="Xia L.Y."/>
            <person name="Li J."/>
            <person name="Zhao F."/>
            <person name="Cao W.C."/>
        </authorList>
    </citation>
    <scope>NUCLEOTIDE SEQUENCE [LARGE SCALE GENOMIC DNA]</scope>
    <source>
        <strain evidence="1">Iper-2018</strain>
    </source>
</reference>
<keyword evidence="2" id="KW-1185">Reference proteome</keyword>
<dbReference type="EMBL" id="JABSTQ010011026">
    <property type="protein sequence ID" value="KAG0415800.1"/>
    <property type="molecule type" value="Genomic_DNA"/>
</dbReference>
<name>A0AC60P8S1_IXOPE</name>
<sequence>FRQWSQGRLDFSTHERLVSLAGPPDRFVDALEQRTGGSSRFGESVSADPTASSQQRLLGERGLPGLPLGGDRRAPSFTGLGPKNSVANRRRSNRFCHEKPRRPGDGAPACLGRPGGPPWSRRGASRVAPDQEGPSGHRAGDAKLGSEVSLKIATGGGTGKDQQTLTDFIRCTEPLPEKKVPEISNKVATMVALDLQPYSIVEDRGFKELLTEAVPNYLHSRPCLCHGRMHDDT</sequence>
<organism evidence="1 2">
    <name type="scientific">Ixodes persulcatus</name>
    <name type="common">Taiga tick</name>
    <dbReference type="NCBI Taxonomy" id="34615"/>
    <lineage>
        <taxon>Eukaryota</taxon>
        <taxon>Metazoa</taxon>
        <taxon>Ecdysozoa</taxon>
        <taxon>Arthropoda</taxon>
        <taxon>Chelicerata</taxon>
        <taxon>Arachnida</taxon>
        <taxon>Acari</taxon>
        <taxon>Parasitiformes</taxon>
        <taxon>Ixodida</taxon>
        <taxon>Ixodoidea</taxon>
        <taxon>Ixodidae</taxon>
        <taxon>Ixodinae</taxon>
        <taxon>Ixodes</taxon>
    </lineage>
</organism>
<feature type="non-terminal residue" evidence="1">
    <location>
        <position position="1"/>
    </location>
</feature>
<evidence type="ECO:0000313" key="2">
    <source>
        <dbReference type="Proteomes" id="UP000805193"/>
    </source>
</evidence>
<proteinExistence type="predicted"/>
<comment type="caution">
    <text evidence="1">The sequence shown here is derived from an EMBL/GenBank/DDBJ whole genome shotgun (WGS) entry which is preliminary data.</text>
</comment>
<dbReference type="Proteomes" id="UP000805193">
    <property type="component" value="Unassembled WGS sequence"/>
</dbReference>
<accession>A0AC60P8S1</accession>